<evidence type="ECO:0000313" key="2">
    <source>
        <dbReference type="EMBL" id="PJA45525.1"/>
    </source>
</evidence>
<feature type="region of interest" description="Disordered" evidence="1">
    <location>
        <begin position="1"/>
        <end position="22"/>
    </location>
</feature>
<comment type="caution">
    <text evidence="2">The sequence shown here is derived from an EMBL/GenBank/DDBJ whole genome shotgun (WGS) entry which is preliminary data.</text>
</comment>
<evidence type="ECO:0000256" key="1">
    <source>
        <dbReference type="SAM" id="MobiDB-lite"/>
    </source>
</evidence>
<reference evidence="3" key="1">
    <citation type="submission" date="2017-09" db="EMBL/GenBank/DDBJ databases">
        <title>Depth-based differentiation of microbial function through sediment-hosted aquifers and enrichment of novel symbionts in the deep terrestrial subsurface.</title>
        <authorList>
            <person name="Probst A.J."/>
            <person name="Ladd B."/>
            <person name="Jarett J.K."/>
            <person name="Geller-Mcgrath D.E."/>
            <person name="Sieber C.M.K."/>
            <person name="Emerson J.B."/>
            <person name="Anantharaman K."/>
            <person name="Thomas B.C."/>
            <person name="Malmstrom R."/>
            <person name="Stieglmeier M."/>
            <person name="Klingl A."/>
            <person name="Woyke T."/>
            <person name="Ryan C.M."/>
            <person name="Banfield J.F."/>
        </authorList>
    </citation>
    <scope>NUCLEOTIDE SEQUENCE [LARGE SCALE GENOMIC DNA]</scope>
</reference>
<sequence>MRPNKHTPTEKSQIGSSFGEGTGMHVTDAIELSRHFPSQYRGPVLVVYARDKRGKLHARPRVLSVGGVGVYDGPSFRILRPDRIWRYGYFRRNQIGALRFSLLARVHAIALT</sequence>
<proteinExistence type="predicted"/>
<accession>A0A2M7XCC4</accession>
<name>A0A2M7XCC4_9BACT</name>
<dbReference type="AlphaFoldDB" id="A0A2M7XCC4"/>
<dbReference type="EMBL" id="PFWU01000031">
    <property type="protein sequence ID" value="PJA45525.1"/>
    <property type="molecule type" value="Genomic_DNA"/>
</dbReference>
<gene>
    <name evidence="2" type="ORF">CO174_02745</name>
</gene>
<protein>
    <submittedName>
        <fullName evidence="2">Uncharacterized protein</fullName>
    </submittedName>
</protein>
<organism evidence="2 3">
    <name type="scientific">Candidatus Uhrbacteria bacterium CG_4_9_14_3_um_filter_50_9</name>
    <dbReference type="NCBI Taxonomy" id="1975035"/>
    <lineage>
        <taxon>Bacteria</taxon>
        <taxon>Candidatus Uhriibacteriota</taxon>
    </lineage>
</organism>
<evidence type="ECO:0000313" key="3">
    <source>
        <dbReference type="Proteomes" id="UP000229385"/>
    </source>
</evidence>
<dbReference type="Proteomes" id="UP000229385">
    <property type="component" value="Unassembled WGS sequence"/>
</dbReference>